<feature type="transmembrane region" description="Helical" evidence="1">
    <location>
        <begin position="61"/>
        <end position="83"/>
    </location>
</feature>
<feature type="transmembrane region" description="Helical" evidence="1">
    <location>
        <begin position="121"/>
        <end position="143"/>
    </location>
</feature>
<proteinExistence type="predicted"/>
<accession>A0A0R1DVI4</accession>
<reference evidence="2 3" key="1">
    <citation type="journal article" date="2007" name="Nature">
        <title>Evolution of genes and genomes on the Drosophila phylogeny.</title>
        <authorList>
            <consortium name="Drosophila 12 Genomes Consortium"/>
            <person name="Clark A.G."/>
            <person name="Eisen M.B."/>
            <person name="Smith D.R."/>
            <person name="Bergman C.M."/>
            <person name="Oliver B."/>
            <person name="Markow T.A."/>
            <person name="Kaufman T.C."/>
            <person name="Kellis M."/>
            <person name="Gelbart W."/>
            <person name="Iyer V.N."/>
            <person name="Pollard D.A."/>
            <person name="Sackton T.B."/>
            <person name="Larracuente A.M."/>
            <person name="Singh N.D."/>
            <person name="Abad J.P."/>
            <person name="Abt D.N."/>
            <person name="Adryan B."/>
            <person name="Aguade M."/>
            <person name="Akashi H."/>
            <person name="Anderson W.W."/>
            <person name="Aquadro C.F."/>
            <person name="Ardell D.H."/>
            <person name="Arguello R."/>
            <person name="Artieri C.G."/>
            <person name="Barbash D.A."/>
            <person name="Barker D."/>
            <person name="Barsanti P."/>
            <person name="Batterham P."/>
            <person name="Batzoglou S."/>
            <person name="Begun D."/>
            <person name="Bhutkar A."/>
            <person name="Blanco E."/>
            <person name="Bosak S.A."/>
            <person name="Bradley R.K."/>
            <person name="Brand A.D."/>
            <person name="Brent M.R."/>
            <person name="Brooks A.N."/>
            <person name="Brown R.H."/>
            <person name="Butlin R.K."/>
            <person name="Caggese C."/>
            <person name="Calvi B.R."/>
            <person name="Bernardo de Carvalho A."/>
            <person name="Caspi A."/>
            <person name="Castrezana S."/>
            <person name="Celniker S.E."/>
            <person name="Chang J.L."/>
            <person name="Chapple C."/>
            <person name="Chatterji S."/>
            <person name="Chinwalla A."/>
            <person name="Civetta A."/>
            <person name="Clifton S.W."/>
            <person name="Comeron J.M."/>
            <person name="Costello J.C."/>
            <person name="Coyne J.A."/>
            <person name="Daub J."/>
            <person name="David R.G."/>
            <person name="Delcher A.L."/>
            <person name="Delehaunty K."/>
            <person name="Do C.B."/>
            <person name="Ebling H."/>
            <person name="Edwards K."/>
            <person name="Eickbush T."/>
            <person name="Evans J.D."/>
            <person name="Filipski A."/>
            <person name="Findeiss S."/>
            <person name="Freyhult E."/>
            <person name="Fulton L."/>
            <person name="Fulton R."/>
            <person name="Garcia A.C."/>
            <person name="Gardiner A."/>
            <person name="Garfield D.A."/>
            <person name="Garvin B.E."/>
            <person name="Gibson G."/>
            <person name="Gilbert D."/>
            <person name="Gnerre S."/>
            <person name="Godfrey J."/>
            <person name="Good R."/>
            <person name="Gotea V."/>
            <person name="Gravely B."/>
            <person name="Greenberg A.J."/>
            <person name="Griffiths-Jones S."/>
            <person name="Gross S."/>
            <person name="Guigo R."/>
            <person name="Gustafson E.A."/>
            <person name="Haerty W."/>
            <person name="Hahn M.W."/>
            <person name="Halligan D.L."/>
            <person name="Halpern A.L."/>
            <person name="Halter G.M."/>
            <person name="Han M.V."/>
            <person name="Heger A."/>
            <person name="Hillier L."/>
            <person name="Hinrichs A.S."/>
            <person name="Holmes I."/>
            <person name="Hoskins R.A."/>
            <person name="Hubisz M.J."/>
            <person name="Hultmark D."/>
            <person name="Huntley M.A."/>
            <person name="Jaffe D.B."/>
            <person name="Jagadeeshan S."/>
            <person name="Jeck W.R."/>
            <person name="Johnson J."/>
            <person name="Jones C.D."/>
            <person name="Jordan W.C."/>
            <person name="Karpen G.H."/>
            <person name="Kataoka E."/>
            <person name="Keightley P.D."/>
            <person name="Kheradpour P."/>
            <person name="Kirkness E.F."/>
            <person name="Koerich L.B."/>
            <person name="Kristiansen K."/>
            <person name="Kudrna D."/>
            <person name="Kulathinal R.J."/>
            <person name="Kumar S."/>
            <person name="Kwok R."/>
            <person name="Lander E."/>
            <person name="Langley C.H."/>
            <person name="Lapoint R."/>
            <person name="Lazzaro B.P."/>
            <person name="Lee S.J."/>
            <person name="Levesque L."/>
            <person name="Li R."/>
            <person name="Lin C.F."/>
            <person name="Lin M.F."/>
            <person name="Lindblad-Toh K."/>
            <person name="Llopart A."/>
            <person name="Long M."/>
            <person name="Low L."/>
            <person name="Lozovsky E."/>
            <person name="Lu J."/>
            <person name="Luo M."/>
            <person name="Machado C.A."/>
            <person name="Makalowski W."/>
            <person name="Marzo M."/>
            <person name="Matsuda M."/>
            <person name="Matzkin L."/>
            <person name="McAllister B."/>
            <person name="McBride C.S."/>
            <person name="McKernan B."/>
            <person name="McKernan K."/>
            <person name="Mendez-Lago M."/>
            <person name="Minx P."/>
            <person name="Mollenhauer M.U."/>
            <person name="Montooth K."/>
            <person name="Mount S.M."/>
            <person name="Mu X."/>
            <person name="Myers E."/>
            <person name="Negre B."/>
            <person name="Newfeld S."/>
            <person name="Nielsen R."/>
            <person name="Noor M.A."/>
            <person name="O'Grady P."/>
            <person name="Pachter L."/>
            <person name="Papaceit M."/>
            <person name="Parisi M.J."/>
            <person name="Parisi M."/>
            <person name="Parts L."/>
            <person name="Pedersen J.S."/>
            <person name="Pesole G."/>
            <person name="Phillippy A.M."/>
            <person name="Ponting C.P."/>
            <person name="Pop M."/>
            <person name="Porcelli D."/>
            <person name="Powell J.R."/>
            <person name="Prohaska S."/>
            <person name="Pruitt K."/>
            <person name="Puig M."/>
            <person name="Quesneville H."/>
            <person name="Ram K.R."/>
            <person name="Rand D."/>
            <person name="Rasmussen M.D."/>
            <person name="Reed L.K."/>
            <person name="Reenan R."/>
            <person name="Reily A."/>
            <person name="Remington K.A."/>
            <person name="Rieger T.T."/>
            <person name="Ritchie M.G."/>
            <person name="Robin C."/>
            <person name="Rogers Y.H."/>
            <person name="Rohde C."/>
            <person name="Rozas J."/>
            <person name="Rubenfield M.J."/>
            <person name="Ruiz A."/>
            <person name="Russo S."/>
            <person name="Salzberg S.L."/>
            <person name="Sanchez-Gracia A."/>
            <person name="Saranga D.J."/>
            <person name="Sato H."/>
            <person name="Schaeffer S.W."/>
            <person name="Schatz M.C."/>
            <person name="Schlenke T."/>
            <person name="Schwartz R."/>
            <person name="Segarra C."/>
            <person name="Singh R.S."/>
            <person name="Sirot L."/>
            <person name="Sirota M."/>
            <person name="Sisneros N.B."/>
            <person name="Smith C.D."/>
            <person name="Smith T.F."/>
            <person name="Spieth J."/>
            <person name="Stage D.E."/>
            <person name="Stark A."/>
            <person name="Stephan W."/>
            <person name="Strausberg R.L."/>
            <person name="Strempel S."/>
            <person name="Sturgill D."/>
            <person name="Sutton G."/>
            <person name="Sutton G.G."/>
            <person name="Tao W."/>
            <person name="Teichmann S."/>
            <person name="Tobari Y.N."/>
            <person name="Tomimura Y."/>
            <person name="Tsolas J.M."/>
            <person name="Valente V.L."/>
            <person name="Venter E."/>
            <person name="Venter J.C."/>
            <person name="Vicario S."/>
            <person name="Vieira F.G."/>
            <person name="Vilella A.J."/>
            <person name="Villasante A."/>
            <person name="Walenz B."/>
            <person name="Wang J."/>
            <person name="Wasserman M."/>
            <person name="Watts T."/>
            <person name="Wilson D."/>
            <person name="Wilson R.K."/>
            <person name="Wing R.A."/>
            <person name="Wolfner M.F."/>
            <person name="Wong A."/>
            <person name="Wong G.K."/>
            <person name="Wu C.I."/>
            <person name="Wu G."/>
            <person name="Yamamoto D."/>
            <person name="Yang H.P."/>
            <person name="Yang S.P."/>
            <person name="Yorke J.A."/>
            <person name="Yoshida K."/>
            <person name="Zdobnov E."/>
            <person name="Zhang P."/>
            <person name="Zhang Y."/>
            <person name="Zimin A.V."/>
            <person name="Baldwin J."/>
            <person name="Abdouelleil A."/>
            <person name="Abdulkadir J."/>
            <person name="Abebe A."/>
            <person name="Abera B."/>
            <person name="Abreu J."/>
            <person name="Acer S.C."/>
            <person name="Aftuck L."/>
            <person name="Alexander A."/>
            <person name="An P."/>
            <person name="Anderson E."/>
            <person name="Anderson S."/>
            <person name="Arachi H."/>
            <person name="Azer M."/>
            <person name="Bachantsang P."/>
            <person name="Barry A."/>
            <person name="Bayul T."/>
            <person name="Berlin A."/>
            <person name="Bessette D."/>
            <person name="Bloom T."/>
            <person name="Blye J."/>
            <person name="Boguslavskiy L."/>
            <person name="Bonnet C."/>
            <person name="Boukhgalter B."/>
            <person name="Bourzgui I."/>
            <person name="Brown A."/>
            <person name="Cahill P."/>
            <person name="Channer S."/>
            <person name="Cheshatsang Y."/>
            <person name="Chuda L."/>
            <person name="Citroen M."/>
            <person name="Collymore A."/>
            <person name="Cooke P."/>
            <person name="Costello M."/>
            <person name="D'Aco K."/>
            <person name="Daza R."/>
            <person name="De Haan G."/>
            <person name="DeGray S."/>
            <person name="DeMaso C."/>
            <person name="Dhargay N."/>
            <person name="Dooley K."/>
            <person name="Dooley E."/>
            <person name="Doricent M."/>
            <person name="Dorje P."/>
            <person name="Dorjee K."/>
            <person name="Dupes A."/>
            <person name="Elong R."/>
            <person name="Falk J."/>
            <person name="Farina A."/>
            <person name="Faro S."/>
            <person name="Ferguson D."/>
            <person name="Fisher S."/>
            <person name="Foley C.D."/>
            <person name="Franke A."/>
            <person name="Friedrich D."/>
            <person name="Gadbois L."/>
            <person name="Gearin G."/>
            <person name="Gearin C.R."/>
            <person name="Giannoukos G."/>
            <person name="Goode T."/>
            <person name="Graham J."/>
            <person name="Grandbois E."/>
            <person name="Grewal S."/>
            <person name="Gyaltsen K."/>
            <person name="Hafez N."/>
            <person name="Hagos B."/>
            <person name="Hall J."/>
            <person name="Henson C."/>
            <person name="Hollinger A."/>
            <person name="Honan T."/>
            <person name="Huard M.D."/>
            <person name="Hughes L."/>
            <person name="Hurhula B."/>
            <person name="Husby M.E."/>
            <person name="Kamat A."/>
            <person name="Kanga B."/>
            <person name="Kashin S."/>
            <person name="Khazanovich D."/>
            <person name="Kisner P."/>
            <person name="Lance K."/>
            <person name="Lara M."/>
            <person name="Lee W."/>
            <person name="Lennon N."/>
            <person name="Letendre F."/>
            <person name="LeVine R."/>
            <person name="Lipovsky A."/>
            <person name="Liu X."/>
            <person name="Liu J."/>
            <person name="Liu S."/>
            <person name="Lokyitsang T."/>
            <person name="Lokyitsang Y."/>
            <person name="Lubonja R."/>
            <person name="Lui A."/>
            <person name="MacDonald P."/>
            <person name="Magnisalis V."/>
            <person name="Maru K."/>
            <person name="Matthews C."/>
            <person name="McCusker W."/>
            <person name="McDonough S."/>
            <person name="Mehta T."/>
            <person name="Meldrim J."/>
            <person name="Meneus L."/>
            <person name="Mihai O."/>
            <person name="Mihalev A."/>
            <person name="Mihova T."/>
            <person name="Mittelman R."/>
            <person name="Mlenga V."/>
            <person name="Montmayeur A."/>
            <person name="Mulrain L."/>
            <person name="Navidi A."/>
            <person name="Naylor J."/>
            <person name="Negash T."/>
            <person name="Nguyen T."/>
            <person name="Nguyen N."/>
            <person name="Nicol R."/>
            <person name="Norbu C."/>
            <person name="Norbu N."/>
            <person name="Novod N."/>
            <person name="O'Neill B."/>
            <person name="Osman S."/>
            <person name="Markiewicz E."/>
            <person name="Oyono O.L."/>
            <person name="Patti C."/>
            <person name="Phunkhang P."/>
            <person name="Pierre F."/>
            <person name="Priest M."/>
            <person name="Raghuraman S."/>
            <person name="Rege F."/>
            <person name="Reyes R."/>
            <person name="Rise C."/>
            <person name="Rogov P."/>
            <person name="Ross K."/>
            <person name="Ryan E."/>
            <person name="Settipalli S."/>
            <person name="Shea T."/>
            <person name="Sherpa N."/>
            <person name="Shi L."/>
            <person name="Shih D."/>
            <person name="Sparrow T."/>
            <person name="Spaulding J."/>
            <person name="Stalker J."/>
            <person name="Stange-Thomann N."/>
            <person name="Stavropoulos S."/>
            <person name="Stone C."/>
            <person name="Strader C."/>
            <person name="Tesfaye S."/>
            <person name="Thomson T."/>
            <person name="Thoulutsang Y."/>
            <person name="Thoulutsang D."/>
            <person name="Topham K."/>
            <person name="Topping I."/>
            <person name="Tsamla T."/>
            <person name="Vassiliev H."/>
            <person name="Vo A."/>
            <person name="Wangchuk T."/>
            <person name="Wangdi T."/>
            <person name="Weiand M."/>
            <person name="Wilkinson J."/>
            <person name="Wilson A."/>
            <person name="Yadav S."/>
            <person name="Young G."/>
            <person name="Yu Q."/>
            <person name="Zembek L."/>
            <person name="Zhong D."/>
            <person name="Zimmer A."/>
            <person name="Zwirko Z."/>
            <person name="Jaffe D.B."/>
            <person name="Alvarez P."/>
            <person name="Brockman W."/>
            <person name="Butler J."/>
            <person name="Chin C."/>
            <person name="Gnerre S."/>
            <person name="Grabherr M."/>
            <person name="Kleber M."/>
            <person name="Mauceli E."/>
            <person name="MacCallum I."/>
        </authorList>
    </citation>
    <scope>NUCLEOTIDE SEQUENCE [LARGE SCALE GENOMIC DNA]</scope>
    <source>
        <strain evidence="3">Tai18E2 / Tucson 14021-0261.01</strain>
    </source>
</reference>
<keyword evidence="1" id="KW-1133">Transmembrane helix</keyword>
<organism evidence="2 3">
    <name type="scientific">Drosophila yakuba</name>
    <name type="common">Fruit fly</name>
    <dbReference type="NCBI Taxonomy" id="7245"/>
    <lineage>
        <taxon>Eukaryota</taxon>
        <taxon>Metazoa</taxon>
        <taxon>Ecdysozoa</taxon>
        <taxon>Arthropoda</taxon>
        <taxon>Hexapoda</taxon>
        <taxon>Insecta</taxon>
        <taxon>Pterygota</taxon>
        <taxon>Neoptera</taxon>
        <taxon>Endopterygota</taxon>
        <taxon>Diptera</taxon>
        <taxon>Brachycera</taxon>
        <taxon>Muscomorpha</taxon>
        <taxon>Ephydroidea</taxon>
        <taxon>Drosophilidae</taxon>
        <taxon>Drosophila</taxon>
        <taxon>Sophophora</taxon>
    </lineage>
</organism>
<sequence>MAILLGCCYFFGPRTGCIIGSFWIILYYSLMAYFMHYQMVNSQRATIDFTTREYEKKTRGFWVLGISFIVMACVTLLLLLGAILKKYEFLFLFLLAQIPPISVESFYLLTAMMYGLEFESFVIYLLPLGILIYIDLVVCSYFYELKSLKRLRAVSEFNIEY</sequence>
<name>A0A0R1DVI4_DROYA</name>
<dbReference type="KEGG" id="dya:Dyak_GE27502"/>
<protein>
    <submittedName>
        <fullName evidence="2">Uncharacterized protein, isoform A</fullName>
    </submittedName>
</protein>
<dbReference type="AlphaFoldDB" id="A0A0R1DVI4"/>
<reference evidence="2 3" key="2">
    <citation type="journal article" date="2007" name="PLoS Biol.">
        <title>Principles of genome evolution in the Drosophila melanogaster species group.</title>
        <authorList>
            <person name="Ranz J.M."/>
            <person name="Maurin D."/>
            <person name="Chan Y.S."/>
            <person name="von Grotthuss M."/>
            <person name="Hillier L.W."/>
            <person name="Roote J."/>
            <person name="Ashburner M."/>
            <person name="Bergman C.M."/>
        </authorList>
    </citation>
    <scope>NUCLEOTIDE SEQUENCE [LARGE SCALE GENOMIC DNA]</scope>
    <source>
        <strain evidence="3">Tai18E2 / Tucson 14021-0261.01</strain>
    </source>
</reference>
<evidence type="ECO:0000313" key="3">
    <source>
        <dbReference type="Proteomes" id="UP000002282"/>
    </source>
</evidence>
<keyword evidence="1" id="KW-0472">Membrane</keyword>
<dbReference type="EMBL" id="CM000158">
    <property type="protein sequence ID" value="KRJ99842.1"/>
    <property type="molecule type" value="Genomic_DNA"/>
</dbReference>
<feature type="transmembrane region" description="Helical" evidence="1">
    <location>
        <begin position="20"/>
        <end position="40"/>
    </location>
</feature>
<gene>
    <name evidence="2" type="primary">Dyak\GE27502</name>
    <name evidence="2" type="synonym">GE27502</name>
    <name evidence="2" type="ORF">Dyak_GE27502</name>
</gene>
<dbReference type="OrthoDB" id="7859875at2759"/>
<evidence type="ECO:0000256" key="1">
    <source>
        <dbReference type="SAM" id="Phobius"/>
    </source>
</evidence>
<evidence type="ECO:0000313" key="2">
    <source>
        <dbReference type="EMBL" id="KRJ99842.1"/>
    </source>
</evidence>
<keyword evidence="1" id="KW-0812">Transmembrane</keyword>
<dbReference type="Proteomes" id="UP000002282">
    <property type="component" value="Chromosome 2R"/>
</dbReference>
<keyword evidence="3" id="KW-1185">Reference proteome</keyword>